<accession>A0ABW4DKZ1</accession>
<keyword evidence="1" id="KW-0472">Membrane</keyword>
<dbReference type="PANTHER" id="PTHR40078">
    <property type="entry name" value="INTEGRAL MEMBRANE PROTEIN-RELATED"/>
    <property type="match status" value="1"/>
</dbReference>
<feature type="transmembrane region" description="Helical" evidence="1">
    <location>
        <begin position="184"/>
        <end position="201"/>
    </location>
</feature>
<dbReference type="Pfam" id="PF19700">
    <property type="entry name" value="DUF6198"/>
    <property type="match status" value="1"/>
</dbReference>
<feature type="transmembrane region" description="Helical" evidence="1">
    <location>
        <begin position="54"/>
        <end position="75"/>
    </location>
</feature>
<gene>
    <name evidence="2" type="ORF">ACFQ4L_04425</name>
</gene>
<keyword evidence="1" id="KW-0812">Transmembrane</keyword>
<evidence type="ECO:0000256" key="1">
    <source>
        <dbReference type="SAM" id="Phobius"/>
    </source>
</evidence>
<comment type="caution">
    <text evidence="2">The sequence shown here is derived from an EMBL/GenBank/DDBJ whole genome shotgun (WGS) entry which is preliminary data.</text>
</comment>
<dbReference type="RefSeq" id="WP_125578253.1">
    <property type="nucleotide sequence ID" value="NZ_JBHTOF010000030.1"/>
</dbReference>
<keyword evidence="1" id="KW-1133">Transmembrane helix</keyword>
<dbReference type="PANTHER" id="PTHR40078:SF1">
    <property type="entry name" value="INTEGRAL MEMBRANE PROTEIN"/>
    <property type="match status" value="1"/>
</dbReference>
<sequence length="215" mass="23847">MANFNLKIQRQTVLRALMSLIGVIIQSFGGAILLESNLGMDPYSAMNLGISKMIGWQLGTFQLALNFVVLIVVFFVQKNLIGVGTIFNMVLVGYGIQFFSELYQKVLPDPSTIVWQVVVAVVGLLIFTFGLSMYIVADVGVSPFDAITPMIMDITHSEKYRLIRIIQDTTTMLIALLVRGPFGLVTLIVAFGTGPFIIFWSDKVHSHLLKKISNR</sequence>
<dbReference type="Proteomes" id="UP001597244">
    <property type="component" value="Unassembled WGS sequence"/>
</dbReference>
<reference evidence="3" key="1">
    <citation type="journal article" date="2019" name="Int. J. Syst. Evol. Microbiol.">
        <title>The Global Catalogue of Microorganisms (GCM) 10K type strain sequencing project: providing services to taxonomists for standard genome sequencing and annotation.</title>
        <authorList>
            <consortium name="The Broad Institute Genomics Platform"/>
            <consortium name="The Broad Institute Genome Sequencing Center for Infectious Disease"/>
            <person name="Wu L."/>
            <person name="Ma J."/>
        </authorList>
    </citation>
    <scope>NUCLEOTIDE SEQUENCE [LARGE SCALE GENOMIC DNA]</scope>
    <source>
        <strain evidence="3">CCM 8951</strain>
    </source>
</reference>
<evidence type="ECO:0000313" key="2">
    <source>
        <dbReference type="EMBL" id="MFD1465337.1"/>
    </source>
</evidence>
<feature type="transmembrane region" description="Helical" evidence="1">
    <location>
        <begin position="12"/>
        <end position="34"/>
    </location>
</feature>
<evidence type="ECO:0000313" key="3">
    <source>
        <dbReference type="Proteomes" id="UP001597244"/>
    </source>
</evidence>
<keyword evidence="3" id="KW-1185">Reference proteome</keyword>
<feature type="transmembrane region" description="Helical" evidence="1">
    <location>
        <begin position="80"/>
        <end position="100"/>
    </location>
</feature>
<proteinExistence type="predicted"/>
<name>A0ABW4DKZ1_9LACO</name>
<organism evidence="2 3">
    <name type="scientific">Lapidilactobacillus mulanensis</name>
    <dbReference type="NCBI Taxonomy" id="2485999"/>
    <lineage>
        <taxon>Bacteria</taxon>
        <taxon>Bacillati</taxon>
        <taxon>Bacillota</taxon>
        <taxon>Bacilli</taxon>
        <taxon>Lactobacillales</taxon>
        <taxon>Lactobacillaceae</taxon>
        <taxon>Lapidilactobacillus</taxon>
    </lineage>
</organism>
<feature type="transmembrane region" description="Helical" evidence="1">
    <location>
        <begin position="112"/>
        <end position="141"/>
    </location>
</feature>
<dbReference type="InterPro" id="IPR038750">
    <property type="entry name" value="YczE/YyaS-like"/>
</dbReference>
<dbReference type="EMBL" id="JBHTOF010000030">
    <property type="protein sequence ID" value="MFD1465337.1"/>
    <property type="molecule type" value="Genomic_DNA"/>
</dbReference>
<protein>
    <submittedName>
        <fullName evidence="2">YitT family protein</fullName>
    </submittedName>
</protein>